<protein>
    <recommendedName>
        <fullName evidence="1">Methyltransferase domain-containing protein</fullName>
    </recommendedName>
</protein>
<dbReference type="Proteomes" id="UP000285060">
    <property type="component" value="Unassembled WGS sequence"/>
</dbReference>
<name>A0A418AN02_9STRA</name>
<evidence type="ECO:0000313" key="3">
    <source>
        <dbReference type="Proteomes" id="UP000285060"/>
    </source>
</evidence>
<dbReference type="VEuPathDB" id="FungiDB:H310_03012"/>
<dbReference type="CDD" id="cd02440">
    <property type="entry name" value="AdoMet_MTases"/>
    <property type="match status" value="1"/>
</dbReference>
<sequence>MNNSNNVAAYDAPQTLTILESIATSNFGMSDLMNAAKYLRNSVSAVLEVGPGSGRCLDYFLQLDSAPEVIVGIEVSSVLVNHLTTKYREDKRVSIVLGSVLDDTVLARSNNKFDAVLVMWSTLMEFSPAEQQRIFLRCAQWLTSGGLLLVDVSNPGNRGHVTLVHSQPISYDVPMGGQLHVYLPSPEEMAAYAQAANLKSIAVEDWTPPNNVVRRLYVFEKP</sequence>
<dbReference type="AlphaFoldDB" id="A0A418AN02"/>
<evidence type="ECO:0000259" key="1">
    <source>
        <dbReference type="Pfam" id="PF13649"/>
    </source>
</evidence>
<dbReference type="InterPro" id="IPR041698">
    <property type="entry name" value="Methyltransf_25"/>
</dbReference>
<keyword evidence="3" id="KW-1185">Reference proteome</keyword>
<organism evidence="2 3">
    <name type="scientific">Aphanomyces invadans</name>
    <dbReference type="NCBI Taxonomy" id="157072"/>
    <lineage>
        <taxon>Eukaryota</taxon>
        <taxon>Sar</taxon>
        <taxon>Stramenopiles</taxon>
        <taxon>Oomycota</taxon>
        <taxon>Saprolegniomycetes</taxon>
        <taxon>Saprolegniales</taxon>
        <taxon>Verrucalvaceae</taxon>
        <taxon>Aphanomyces</taxon>
    </lineage>
</organism>
<dbReference type="InterPro" id="IPR029063">
    <property type="entry name" value="SAM-dependent_MTases_sf"/>
</dbReference>
<accession>A0A418AN02</accession>
<comment type="caution">
    <text evidence="2">The sequence shown here is derived from an EMBL/GenBank/DDBJ whole genome shotgun (WGS) entry which is preliminary data.</text>
</comment>
<dbReference type="Gene3D" id="3.40.50.150">
    <property type="entry name" value="Vaccinia Virus protein VP39"/>
    <property type="match status" value="1"/>
</dbReference>
<dbReference type="EMBL" id="QUSY01001054">
    <property type="protein sequence ID" value="RHY26232.1"/>
    <property type="molecule type" value="Genomic_DNA"/>
</dbReference>
<reference evidence="2 3" key="1">
    <citation type="submission" date="2018-08" db="EMBL/GenBank/DDBJ databases">
        <title>Aphanomyces genome sequencing and annotation.</title>
        <authorList>
            <person name="Minardi D."/>
            <person name="Oidtmann B."/>
            <person name="Van Der Giezen M."/>
            <person name="Studholme D.J."/>
        </authorList>
    </citation>
    <scope>NUCLEOTIDE SEQUENCE [LARGE SCALE GENOMIC DNA]</scope>
    <source>
        <strain evidence="2 3">NJM0002</strain>
    </source>
</reference>
<gene>
    <name evidence="2" type="ORF">DYB32_007791</name>
</gene>
<dbReference type="Pfam" id="PF13649">
    <property type="entry name" value="Methyltransf_25"/>
    <property type="match status" value="1"/>
</dbReference>
<dbReference type="SUPFAM" id="SSF53335">
    <property type="entry name" value="S-adenosyl-L-methionine-dependent methyltransferases"/>
    <property type="match status" value="1"/>
</dbReference>
<proteinExistence type="predicted"/>
<evidence type="ECO:0000313" key="2">
    <source>
        <dbReference type="EMBL" id="RHY26232.1"/>
    </source>
</evidence>
<feature type="domain" description="Methyltransferase" evidence="1">
    <location>
        <begin position="46"/>
        <end position="146"/>
    </location>
</feature>